<reference evidence="1" key="1">
    <citation type="submission" date="2021-04" db="EMBL/GenBank/DDBJ databases">
        <title>novel species isolated from subtropical streams in China.</title>
        <authorList>
            <person name="Lu H."/>
        </authorList>
    </citation>
    <scope>NUCLEOTIDE SEQUENCE</scope>
    <source>
        <strain evidence="1">FT137W</strain>
    </source>
</reference>
<keyword evidence="2" id="KW-1185">Reference proteome</keyword>
<accession>A0A941ICH8</accession>
<name>A0A941ICH8_9BURK</name>
<gene>
    <name evidence="1" type="ORF">KDM90_02550</name>
</gene>
<dbReference type="RefSeq" id="WP_212674012.1">
    <property type="nucleotide sequence ID" value="NZ_JAGSPJ010000001.1"/>
</dbReference>
<dbReference type="Proteomes" id="UP000678545">
    <property type="component" value="Unassembled WGS sequence"/>
</dbReference>
<dbReference type="EMBL" id="JAGSPJ010000001">
    <property type="protein sequence ID" value="MBR7798888.1"/>
    <property type="molecule type" value="Genomic_DNA"/>
</dbReference>
<evidence type="ECO:0000313" key="2">
    <source>
        <dbReference type="Proteomes" id="UP000678545"/>
    </source>
</evidence>
<dbReference type="AlphaFoldDB" id="A0A941ICH8"/>
<protein>
    <submittedName>
        <fullName evidence="1">Inovirus-type Gp2 protein</fullName>
    </submittedName>
</protein>
<proteinExistence type="predicted"/>
<comment type="caution">
    <text evidence="1">The sequence shown here is derived from an EMBL/GenBank/DDBJ whole genome shotgun (WGS) entry which is preliminary data.</text>
</comment>
<sequence>MNFITSVEFEIRSSLYLGEKSSTDLTQKRLAKYFDKFSEMFDELEFKRPFRYSEQVELFWDQVGQFLRSSGRRSNVCAIDSYNEIIVKLMEAAKGDDYRRRLDSRRKSAVHNCQSVSSHISSLFKMHAQLHIVRIDLLTSRCPNPQPVDIDAAHALLKIFLKDNHRNALFRNVIGYIWKLEYSKLKGTYFHFVLLLEKSDLLLTDFIADKFGKFWAESVTNNQGSYLICKKGVTMRRSSGVGVIAANENDVLRSLSADLEYLMLKDFYFLPNVFVKDARRAKRAYGRSEV</sequence>
<evidence type="ECO:0000313" key="1">
    <source>
        <dbReference type="EMBL" id="MBR7798888.1"/>
    </source>
</evidence>
<organism evidence="1 2">
    <name type="scientific">Undibacterium fentianense</name>
    <dbReference type="NCBI Taxonomy" id="2828728"/>
    <lineage>
        <taxon>Bacteria</taxon>
        <taxon>Pseudomonadati</taxon>
        <taxon>Pseudomonadota</taxon>
        <taxon>Betaproteobacteria</taxon>
        <taxon>Burkholderiales</taxon>
        <taxon>Oxalobacteraceae</taxon>
        <taxon>Undibacterium</taxon>
    </lineage>
</organism>